<dbReference type="PROSITE" id="PS51384">
    <property type="entry name" value="FAD_FR"/>
    <property type="match status" value="1"/>
</dbReference>
<comment type="caution">
    <text evidence="9">The sequence shown here is derived from an EMBL/GenBank/DDBJ whole genome shotgun (WGS) entry which is preliminary data.</text>
</comment>
<evidence type="ECO:0000256" key="1">
    <source>
        <dbReference type="ARBA" id="ARBA00022630"/>
    </source>
</evidence>
<dbReference type="InterPro" id="IPR006058">
    <property type="entry name" value="2Fe2S_fd_BS"/>
</dbReference>
<keyword evidence="1" id="KW-0285">Flavoprotein</keyword>
<dbReference type="GO" id="GO:0046872">
    <property type="term" value="F:metal ion binding"/>
    <property type="evidence" value="ECO:0007669"/>
    <property type="project" value="UniProtKB-KW"/>
</dbReference>
<dbReference type="InterPro" id="IPR001041">
    <property type="entry name" value="2Fe-2S_ferredoxin-type"/>
</dbReference>
<evidence type="ECO:0000313" key="9">
    <source>
        <dbReference type="EMBL" id="PHM65551.1"/>
    </source>
</evidence>
<protein>
    <submittedName>
        <fullName evidence="9">Oxidoreductase</fullName>
    </submittedName>
</protein>
<dbReference type="GO" id="GO:0016491">
    <property type="term" value="F:oxidoreductase activity"/>
    <property type="evidence" value="ECO:0007669"/>
    <property type="project" value="UniProtKB-KW"/>
</dbReference>
<dbReference type="SUPFAM" id="SSF52343">
    <property type="entry name" value="Ferredoxin reductase-like, C-terminal NADP-linked domain"/>
    <property type="match status" value="1"/>
</dbReference>
<dbReference type="Gene3D" id="3.10.20.30">
    <property type="match status" value="1"/>
</dbReference>
<dbReference type="SUPFAM" id="SSF63380">
    <property type="entry name" value="Riboflavin synthase domain-like"/>
    <property type="match status" value="1"/>
</dbReference>
<keyword evidence="6" id="KW-0411">Iron-sulfur</keyword>
<reference evidence="9 10" key="1">
    <citation type="journal article" date="2017" name="Nat. Microbiol.">
        <title>Natural product diversity associated with the nematode symbionts Photorhabdus and Xenorhabdus.</title>
        <authorList>
            <person name="Tobias N.J."/>
            <person name="Wolff H."/>
            <person name="Djahanschiri B."/>
            <person name="Grundmann F."/>
            <person name="Kronenwerth M."/>
            <person name="Shi Y.M."/>
            <person name="Simonyi S."/>
            <person name="Grun P."/>
            <person name="Shapiro-Ilan D."/>
            <person name="Pidot S.J."/>
            <person name="Stinear T.P."/>
            <person name="Ebersberger I."/>
            <person name="Bode H.B."/>
        </authorList>
    </citation>
    <scope>NUCLEOTIDE SEQUENCE [LARGE SCALE GENOMIC DNA]</scope>
    <source>
        <strain evidence="9 10">DSM 17904</strain>
    </source>
</reference>
<evidence type="ECO:0000256" key="2">
    <source>
        <dbReference type="ARBA" id="ARBA00022714"/>
    </source>
</evidence>
<dbReference type="PROSITE" id="PS51085">
    <property type="entry name" value="2FE2S_FER_2"/>
    <property type="match status" value="1"/>
</dbReference>
<dbReference type="InterPro" id="IPR012675">
    <property type="entry name" value="Beta-grasp_dom_sf"/>
</dbReference>
<dbReference type="InterPro" id="IPR008333">
    <property type="entry name" value="Cbr1-like_FAD-bd_dom"/>
</dbReference>
<dbReference type="InterPro" id="IPR039261">
    <property type="entry name" value="FNR_nucleotide-bd"/>
</dbReference>
<dbReference type="Gene3D" id="2.40.30.10">
    <property type="entry name" value="Translation factors"/>
    <property type="match status" value="1"/>
</dbReference>
<gene>
    <name evidence="9" type="ORF">Xsto_01909</name>
</gene>
<proteinExistence type="predicted"/>
<dbReference type="InterPro" id="IPR017927">
    <property type="entry name" value="FAD-bd_FR_type"/>
</dbReference>
<feature type="domain" description="2Fe-2S ferredoxin-type" evidence="7">
    <location>
        <begin position="229"/>
        <end position="314"/>
    </location>
</feature>
<dbReference type="SUPFAM" id="SSF54292">
    <property type="entry name" value="2Fe-2S ferredoxin-like"/>
    <property type="match status" value="1"/>
</dbReference>
<dbReference type="PANTHER" id="PTHR47354:SF1">
    <property type="entry name" value="CARNITINE MONOOXYGENASE REDUCTASE SUBUNIT"/>
    <property type="match status" value="1"/>
</dbReference>
<evidence type="ECO:0000259" key="8">
    <source>
        <dbReference type="PROSITE" id="PS51384"/>
    </source>
</evidence>
<keyword evidence="2" id="KW-0001">2Fe-2S</keyword>
<organism evidence="9 10">
    <name type="scientific">Xenorhabdus stockiae</name>
    <dbReference type="NCBI Taxonomy" id="351614"/>
    <lineage>
        <taxon>Bacteria</taxon>
        <taxon>Pseudomonadati</taxon>
        <taxon>Pseudomonadota</taxon>
        <taxon>Gammaproteobacteria</taxon>
        <taxon>Enterobacterales</taxon>
        <taxon>Morganellaceae</taxon>
        <taxon>Xenorhabdus</taxon>
    </lineage>
</organism>
<dbReference type="Pfam" id="PF00970">
    <property type="entry name" value="FAD_binding_6"/>
    <property type="match status" value="1"/>
</dbReference>
<dbReference type="PANTHER" id="PTHR47354">
    <property type="entry name" value="NADH OXIDOREDUCTASE HCR"/>
    <property type="match status" value="1"/>
</dbReference>
<dbReference type="InterPro" id="IPR050415">
    <property type="entry name" value="MRET"/>
</dbReference>
<dbReference type="PROSITE" id="PS00197">
    <property type="entry name" value="2FE2S_FER_1"/>
    <property type="match status" value="1"/>
</dbReference>
<evidence type="ECO:0000256" key="5">
    <source>
        <dbReference type="ARBA" id="ARBA00023004"/>
    </source>
</evidence>
<dbReference type="Proteomes" id="UP000222366">
    <property type="component" value="Unassembled WGS sequence"/>
</dbReference>
<accession>A0A2D0KQ38</accession>
<dbReference type="InterPro" id="IPR017938">
    <property type="entry name" value="Riboflavin_synthase-like_b-brl"/>
</dbReference>
<dbReference type="CDD" id="cd00207">
    <property type="entry name" value="fer2"/>
    <property type="match status" value="1"/>
</dbReference>
<evidence type="ECO:0000256" key="3">
    <source>
        <dbReference type="ARBA" id="ARBA00022723"/>
    </source>
</evidence>
<evidence type="ECO:0000256" key="6">
    <source>
        <dbReference type="ARBA" id="ARBA00023014"/>
    </source>
</evidence>
<keyword evidence="4" id="KW-0560">Oxidoreductase</keyword>
<dbReference type="AlphaFoldDB" id="A0A2D0KQ38"/>
<dbReference type="Gene3D" id="3.40.50.80">
    <property type="entry name" value="Nucleotide-binding domain of ferredoxin-NADP reductase (FNR) module"/>
    <property type="match status" value="1"/>
</dbReference>
<evidence type="ECO:0000256" key="4">
    <source>
        <dbReference type="ARBA" id="ARBA00023002"/>
    </source>
</evidence>
<dbReference type="RefSeq" id="WP_099111025.1">
    <property type="nucleotide sequence ID" value="NZ_CAWNRH010000057.1"/>
</dbReference>
<dbReference type="GO" id="GO:0051537">
    <property type="term" value="F:2 iron, 2 sulfur cluster binding"/>
    <property type="evidence" value="ECO:0007669"/>
    <property type="project" value="UniProtKB-KW"/>
</dbReference>
<feature type="domain" description="FAD-binding FR-type" evidence="8">
    <location>
        <begin position="1"/>
        <end position="99"/>
    </location>
</feature>
<keyword evidence="10" id="KW-1185">Reference proteome</keyword>
<dbReference type="EMBL" id="NJAJ01000015">
    <property type="protein sequence ID" value="PHM65551.1"/>
    <property type="molecule type" value="Genomic_DNA"/>
</dbReference>
<dbReference type="InterPro" id="IPR036010">
    <property type="entry name" value="2Fe-2S_ferredoxin-like_sf"/>
</dbReference>
<keyword evidence="3" id="KW-0479">Metal-binding</keyword>
<evidence type="ECO:0000259" key="7">
    <source>
        <dbReference type="PROSITE" id="PS51085"/>
    </source>
</evidence>
<name>A0A2D0KQ38_9GAMM</name>
<dbReference type="Pfam" id="PF00111">
    <property type="entry name" value="Fer2"/>
    <property type="match status" value="1"/>
</dbReference>
<keyword evidence="5" id="KW-0408">Iron</keyword>
<sequence>MQQYPICNIRTLSDTIREFTLEAPEWELAALTPGSHFRWLMPDNIGTRSYSCVMLTIPTATLTFAIQLNTASASSQYLQSLKVGDSVRLEGPFNHFPQLSAPEGGRDIVIAGGIGITPITGIIARLIAMGKHPECHYLISSQAQAVYATELATLAASYFYLHSTAEQKVCLSELLGALQSRDRLHVCGPVRLLNAVLDFCDNHHFPRQHIAFELFTTPSIEADIAKTGYEVEATESGIRLQVAAGQSLLDALEAAGLEPLYDCRRGECGLCALKVIEGDVEHHDFIMTPQEAATSRTIYPCVSRAKGSFLKLAL</sequence>
<evidence type="ECO:0000313" key="10">
    <source>
        <dbReference type="Proteomes" id="UP000222366"/>
    </source>
</evidence>